<dbReference type="EMBL" id="DNWC01000045">
    <property type="protein sequence ID" value="HBJ07969.1"/>
    <property type="molecule type" value="Genomic_DNA"/>
</dbReference>
<accession>A0A354M0D0</accession>
<sequence>MKIKIQILILIILPALPAFSQFSGFPDITPRPPEPATLKPDIRIGNEPSSSRGYSYPGIRHPHHTDTYDYDSEILHRRNLINRKIIEEATAHIKERENAMKLARQLLDHGFPSWAREKGTACFYSAFDELCGMLHDSLPMNLGRAIFITENAFLENTMNYNAFEASLQKRIDLCNWKLNELKKKTSDDFTKNAVLYSLMTDTFTVCLPGTEKQIIHYPVQYNLDDYRSEKNFTSHFITTLLATNRGQCHSMPLLYMILAERLGTEAYLSFAPHHSLVKIRGNNGEWYNLEITCRYILSDYHYMNHSFIKTEAIRSGLYLSALDKKETLASIVALLGRYYLLKYGYDPFILKCAEEAKKYMKVPLDALILEANYETRLTMEVARLLNIPTPQAMREMCPEAYKHYEHMQEIYRKIDDTGYENISPEVYDRWLKHIEQEKEKEKRHPRSPFIQIIK</sequence>
<dbReference type="Proteomes" id="UP000262954">
    <property type="component" value="Unassembled WGS sequence"/>
</dbReference>
<evidence type="ECO:0000256" key="2">
    <source>
        <dbReference type="SAM" id="SignalP"/>
    </source>
</evidence>
<evidence type="ECO:0000313" key="4">
    <source>
        <dbReference type="Proteomes" id="UP000262954"/>
    </source>
</evidence>
<evidence type="ECO:0000256" key="1">
    <source>
        <dbReference type="SAM" id="MobiDB-lite"/>
    </source>
</evidence>
<dbReference type="AlphaFoldDB" id="A0A354M0D0"/>
<feature type="signal peptide" evidence="2">
    <location>
        <begin position="1"/>
        <end position="20"/>
    </location>
</feature>
<name>A0A354M0D0_9BACT</name>
<gene>
    <name evidence="3" type="ORF">DDY73_03100</name>
</gene>
<evidence type="ECO:0000313" key="3">
    <source>
        <dbReference type="EMBL" id="HBJ07969.1"/>
    </source>
</evidence>
<reference evidence="3 4" key="1">
    <citation type="journal article" date="2018" name="Nat. Biotechnol.">
        <title>A standardized bacterial taxonomy based on genome phylogeny substantially revises the tree of life.</title>
        <authorList>
            <person name="Parks D.H."/>
            <person name="Chuvochina M."/>
            <person name="Waite D.W."/>
            <person name="Rinke C."/>
            <person name="Skarshewski A."/>
            <person name="Chaumeil P.A."/>
            <person name="Hugenholtz P."/>
        </authorList>
    </citation>
    <scope>NUCLEOTIDE SEQUENCE [LARGE SCALE GENOMIC DNA]</scope>
    <source>
        <strain evidence="3">UBA11482</strain>
    </source>
</reference>
<feature type="region of interest" description="Disordered" evidence="1">
    <location>
        <begin position="29"/>
        <end position="58"/>
    </location>
</feature>
<feature type="chain" id="PRO_5016733852" description="Protein SirB1 N-terminal domain-containing protein" evidence="2">
    <location>
        <begin position="21"/>
        <end position="454"/>
    </location>
</feature>
<evidence type="ECO:0008006" key="5">
    <source>
        <dbReference type="Google" id="ProtNLM"/>
    </source>
</evidence>
<proteinExistence type="predicted"/>
<dbReference type="RefSeq" id="WP_270737796.1">
    <property type="nucleotide sequence ID" value="NZ_CAJKYL010000028.1"/>
</dbReference>
<protein>
    <recommendedName>
        <fullName evidence="5">Protein SirB1 N-terminal domain-containing protein</fullName>
    </recommendedName>
</protein>
<comment type="caution">
    <text evidence="3">The sequence shown here is derived from an EMBL/GenBank/DDBJ whole genome shotgun (WGS) entry which is preliminary data.</text>
</comment>
<keyword evidence="2" id="KW-0732">Signal</keyword>
<organism evidence="3 4">
    <name type="scientific">Coprobacter fastidiosus</name>
    <dbReference type="NCBI Taxonomy" id="1099853"/>
    <lineage>
        <taxon>Bacteria</taxon>
        <taxon>Pseudomonadati</taxon>
        <taxon>Bacteroidota</taxon>
        <taxon>Bacteroidia</taxon>
        <taxon>Bacteroidales</taxon>
        <taxon>Barnesiellaceae</taxon>
        <taxon>Coprobacter</taxon>
    </lineage>
</organism>